<proteinExistence type="predicted"/>
<evidence type="ECO:0000313" key="3">
    <source>
        <dbReference type="Proteomes" id="UP000078148"/>
    </source>
</evidence>
<dbReference type="KEGG" id="pbv:AR543_05485"/>
<keyword evidence="3" id="KW-1185">Reference proteome</keyword>
<organism evidence="2 3">
    <name type="scientific">Paenibacillus bovis</name>
    <dbReference type="NCBI Taxonomy" id="1616788"/>
    <lineage>
        <taxon>Bacteria</taxon>
        <taxon>Bacillati</taxon>
        <taxon>Bacillota</taxon>
        <taxon>Bacilli</taxon>
        <taxon>Bacillales</taxon>
        <taxon>Paenibacillaceae</taxon>
        <taxon>Paenibacillus</taxon>
    </lineage>
</organism>
<evidence type="ECO:0000256" key="1">
    <source>
        <dbReference type="SAM" id="Phobius"/>
    </source>
</evidence>
<sequence>MADAVFTGEVTSIRPALSGEEPSTKQYTFAVQSAWKGKVYEQTSILASSESASCGITFEQGARYLIFARQSEGDLKTDRCSSNSPVVERGGSQVAIVPGTSEFGSSNGMNLHHLGESITILPGRSEMLGGHRMTAFFIGAGLLAAGYAIWWTRRRSLRQ</sequence>
<keyword evidence="1" id="KW-0472">Membrane</keyword>
<accession>A0A172ZDC1</accession>
<reference evidence="3" key="1">
    <citation type="submission" date="2015-10" db="EMBL/GenBank/DDBJ databases">
        <title>Genome of Paenibacillus bovis sp. nov.</title>
        <authorList>
            <person name="Wu Z."/>
            <person name="Gao C."/>
            <person name="Liu Z."/>
            <person name="Zheng H."/>
        </authorList>
    </citation>
    <scope>NUCLEOTIDE SEQUENCE [LARGE SCALE GENOMIC DNA]</scope>
    <source>
        <strain evidence="3">BD3526</strain>
    </source>
</reference>
<feature type="transmembrane region" description="Helical" evidence="1">
    <location>
        <begin position="133"/>
        <end position="152"/>
    </location>
</feature>
<gene>
    <name evidence="2" type="ORF">AR543_05485</name>
</gene>
<dbReference type="EMBL" id="CP013023">
    <property type="protein sequence ID" value="ANF95513.1"/>
    <property type="molecule type" value="Genomic_DNA"/>
</dbReference>
<dbReference type="AlphaFoldDB" id="A0A172ZDC1"/>
<name>A0A172ZDC1_9BACL</name>
<dbReference type="Gene3D" id="2.40.50.120">
    <property type="match status" value="1"/>
</dbReference>
<dbReference type="SUPFAM" id="SSF50242">
    <property type="entry name" value="TIMP-like"/>
    <property type="match status" value="1"/>
</dbReference>
<evidence type="ECO:0000313" key="2">
    <source>
        <dbReference type="EMBL" id="ANF95513.1"/>
    </source>
</evidence>
<reference evidence="2 3" key="2">
    <citation type="journal article" date="2016" name="Int. J. Syst. Evol. Microbiol.">
        <title>Paenibacillus bovis sp. nov., isolated from raw yak (Bos grunniens) milk.</title>
        <authorList>
            <person name="Gao C."/>
            <person name="Han J."/>
            <person name="Liu Z."/>
            <person name="Xu X."/>
            <person name="Hang F."/>
            <person name="Wu Z."/>
        </authorList>
    </citation>
    <scope>NUCLEOTIDE SEQUENCE [LARGE SCALE GENOMIC DNA]</scope>
    <source>
        <strain evidence="2 3">BD3526</strain>
    </source>
</reference>
<keyword evidence="1" id="KW-0812">Transmembrane</keyword>
<dbReference type="InterPro" id="IPR008993">
    <property type="entry name" value="TIMP-like_OB-fold"/>
</dbReference>
<keyword evidence="1" id="KW-1133">Transmembrane helix</keyword>
<dbReference type="Proteomes" id="UP000078148">
    <property type="component" value="Chromosome"/>
</dbReference>
<protein>
    <recommendedName>
        <fullName evidence="4">Tissue inhibitor of metalloproteinase</fullName>
    </recommendedName>
</protein>
<evidence type="ECO:0008006" key="4">
    <source>
        <dbReference type="Google" id="ProtNLM"/>
    </source>
</evidence>